<keyword evidence="2" id="KW-1185">Reference proteome</keyword>
<name>A0ABW7NBV9_9BACT</name>
<dbReference type="Proteomes" id="UP001610063">
    <property type="component" value="Unassembled WGS sequence"/>
</dbReference>
<dbReference type="EMBL" id="JBIPKE010000018">
    <property type="protein sequence ID" value="MFH6984560.1"/>
    <property type="molecule type" value="Genomic_DNA"/>
</dbReference>
<comment type="caution">
    <text evidence="1">The sequence shown here is derived from an EMBL/GenBank/DDBJ whole genome shotgun (WGS) entry which is preliminary data.</text>
</comment>
<accession>A0ABW7NBV9</accession>
<dbReference type="InterPro" id="IPR021352">
    <property type="entry name" value="DUF2971"/>
</dbReference>
<sequence>MTKKTTIYKYVSAEDLDLILNNKNLKFSIAKRFNDPFDCYPELISFNVTESFLTSHIEKGILVLEGEEPNMPLKDLIPHVQSKYYNHSNTDINALFEIILNKYRFSCFSLTNKQILMWSHYANKHTGACIGFNVSELMKIRGIIALKVNYTQEFDKSDMCKDELAAIQHLFSTKSIQWDYEEEIRLLTTPEKADEMDSEGLMPFSTSAVSEVYFGCQYESNTQLKKLNFERIGYEHVKFKRMLKSKRSFELESINI</sequence>
<evidence type="ECO:0000313" key="1">
    <source>
        <dbReference type="EMBL" id="MFH6984560.1"/>
    </source>
</evidence>
<reference evidence="1 2" key="1">
    <citation type="journal article" date="2013" name="Int. J. Syst. Evol. Microbiol.">
        <title>Marinoscillum luteum sp. nov., isolated from marine sediment.</title>
        <authorList>
            <person name="Cha I.T."/>
            <person name="Park S.J."/>
            <person name="Kim S.J."/>
            <person name="Kim J.G."/>
            <person name="Jung M.Y."/>
            <person name="Shin K.S."/>
            <person name="Kwon K.K."/>
            <person name="Yang S.H."/>
            <person name="Seo Y.S."/>
            <person name="Rhee S.K."/>
        </authorList>
    </citation>
    <scope>NUCLEOTIDE SEQUENCE [LARGE SCALE GENOMIC DNA]</scope>
    <source>
        <strain evidence="1 2">KCTC 23939</strain>
    </source>
</reference>
<gene>
    <name evidence="1" type="ORF">ACHKAR_13990</name>
</gene>
<proteinExistence type="predicted"/>
<organism evidence="1 2">
    <name type="scientific">Marinoscillum luteum</name>
    <dbReference type="NCBI Taxonomy" id="861051"/>
    <lineage>
        <taxon>Bacteria</taxon>
        <taxon>Pseudomonadati</taxon>
        <taxon>Bacteroidota</taxon>
        <taxon>Cytophagia</taxon>
        <taxon>Cytophagales</taxon>
        <taxon>Reichenbachiellaceae</taxon>
        <taxon>Marinoscillum</taxon>
    </lineage>
</organism>
<dbReference type="Pfam" id="PF11185">
    <property type="entry name" value="DUF2971"/>
    <property type="match status" value="1"/>
</dbReference>
<evidence type="ECO:0000313" key="2">
    <source>
        <dbReference type="Proteomes" id="UP001610063"/>
    </source>
</evidence>
<protein>
    <submittedName>
        <fullName evidence="1">DUF2971 domain-containing protein</fullName>
    </submittedName>
</protein>
<dbReference type="RefSeq" id="WP_395417947.1">
    <property type="nucleotide sequence ID" value="NZ_JBIPKE010000018.1"/>
</dbReference>